<gene>
    <name evidence="3" type="ORF">XNOV1_A003324</name>
</gene>
<evidence type="ECO:0000259" key="2">
    <source>
        <dbReference type="PROSITE" id="PS50835"/>
    </source>
</evidence>
<keyword evidence="1" id="KW-0393">Immunoglobulin domain</keyword>
<feature type="domain" description="Ig-like" evidence="2">
    <location>
        <begin position="323"/>
        <end position="411"/>
    </location>
</feature>
<dbReference type="InterPro" id="IPR013783">
    <property type="entry name" value="Ig-like_fold"/>
</dbReference>
<organism evidence="3 4">
    <name type="scientific">Xyrichtys novacula</name>
    <name type="common">Pearly razorfish</name>
    <name type="synonym">Hemipteronotus novacula</name>
    <dbReference type="NCBI Taxonomy" id="13765"/>
    <lineage>
        <taxon>Eukaryota</taxon>
        <taxon>Metazoa</taxon>
        <taxon>Chordata</taxon>
        <taxon>Craniata</taxon>
        <taxon>Vertebrata</taxon>
        <taxon>Euteleostomi</taxon>
        <taxon>Actinopterygii</taxon>
        <taxon>Neopterygii</taxon>
        <taxon>Teleostei</taxon>
        <taxon>Neoteleostei</taxon>
        <taxon>Acanthomorphata</taxon>
        <taxon>Eupercaria</taxon>
        <taxon>Labriformes</taxon>
        <taxon>Labridae</taxon>
        <taxon>Xyrichtys</taxon>
    </lineage>
</organism>
<feature type="domain" description="Ig-like" evidence="2">
    <location>
        <begin position="211"/>
        <end position="300"/>
    </location>
</feature>
<dbReference type="AlphaFoldDB" id="A0AAV1HN61"/>
<keyword evidence="4" id="KW-1185">Reference proteome</keyword>
<proteinExistence type="predicted"/>
<feature type="domain" description="Ig-like" evidence="2">
    <location>
        <begin position="63"/>
        <end position="156"/>
    </location>
</feature>
<dbReference type="PANTHER" id="PTHR14334">
    <property type="entry name" value="B-CELL ANTIGEN RECEPTOR COMPLEX-ASSOCIATED PROTEIN"/>
    <property type="match status" value="1"/>
</dbReference>
<reference evidence="3" key="1">
    <citation type="submission" date="2023-08" db="EMBL/GenBank/DDBJ databases">
        <authorList>
            <person name="Alioto T."/>
            <person name="Alioto T."/>
            <person name="Gomez Garrido J."/>
        </authorList>
    </citation>
    <scope>NUCLEOTIDE SEQUENCE</scope>
</reference>
<dbReference type="GO" id="GO:0009897">
    <property type="term" value="C:external side of plasma membrane"/>
    <property type="evidence" value="ECO:0007669"/>
    <property type="project" value="TreeGrafter"/>
</dbReference>
<accession>A0AAV1HN61</accession>
<dbReference type="GO" id="GO:0030183">
    <property type="term" value="P:B cell differentiation"/>
    <property type="evidence" value="ECO:0007669"/>
    <property type="project" value="TreeGrafter"/>
</dbReference>
<dbReference type="InterPro" id="IPR013098">
    <property type="entry name" value="Ig_I-set"/>
</dbReference>
<dbReference type="Gene3D" id="2.60.40.10">
    <property type="entry name" value="Immunoglobulins"/>
    <property type="match status" value="3"/>
</dbReference>
<dbReference type="PROSITE" id="PS50835">
    <property type="entry name" value="IG_LIKE"/>
    <property type="match status" value="3"/>
</dbReference>
<dbReference type="PANTHER" id="PTHR14334:SF2">
    <property type="entry name" value="B-CELL ANTIGEN RECEPTOR COMPLEX-ASSOCIATED PROTEIN BETA CHAIN"/>
    <property type="match status" value="1"/>
</dbReference>
<dbReference type="EMBL" id="OY660886">
    <property type="protein sequence ID" value="CAJ1086614.1"/>
    <property type="molecule type" value="Genomic_DNA"/>
</dbReference>
<dbReference type="SUPFAM" id="SSF48726">
    <property type="entry name" value="Immunoglobulin"/>
    <property type="match status" value="3"/>
</dbReference>
<evidence type="ECO:0000256" key="1">
    <source>
        <dbReference type="ARBA" id="ARBA00023319"/>
    </source>
</evidence>
<sequence>MFPVLKNITVCDTLSVENISELDSGVYICELEIGQEGFRGNGTEVMVTKRENTYDNKTDNSAEGIFVVTQSPDVSIVEGETMNITCCWKGEIDRAKVHWVNNTTRAMGHLIFRSHIFEKHLPKMTSACLTWTSPNTSKADSGRYICRVEVELPALTVAEGYGTVVTVMTNENSENIVDNPTTECTDLTEADAGNTSVQYDPMDKGAPSSKPVVSQTPKVSARFGDTLKITCCWTGEFETGRVIWLKNTPSNMEIFTSQNHSLGSLQKEINNCSLLTFTKIRMKDSGKYICKLAVEKPELTEVVGSGTVINVCGFLDWTGFHMAEVGEHTQTPDVSVMEGETLSISCCWTSDFTVWRVHWIRNLTNVKIEGFITTDTVHVSSGCSSLTFSNITKKDSGQYICGILTHESRYSRRWFTGNGTVITVRDREGAHFESYSEIGWFEVLRCLPLLALILTVFCINKWGTKAQRHTPVAPGGTVSAAQGIEEVEIEDQEISLQNIE</sequence>
<dbReference type="InterPro" id="IPR036179">
    <property type="entry name" value="Ig-like_dom_sf"/>
</dbReference>
<dbReference type="SMART" id="SM00409">
    <property type="entry name" value="IG"/>
    <property type="match status" value="3"/>
</dbReference>
<dbReference type="InterPro" id="IPR007110">
    <property type="entry name" value="Ig-like_dom"/>
</dbReference>
<dbReference type="InterPro" id="IPR003599">
    <property type="entry name" value="Ig_sub"/>
</dbReference>
<dbReference type="GO" id="GO:0019815">
    <property type="term" value="C:B cell receptor complex"/>
    <property type="evidence" value="ECO:0007669"/>
    <property type="project" value="TreeGrafter"/>
</dbReference>
<evidence type="ECO:0000313" key="3">
    <source>
        <dbReference type="EMBL" id="CAJ1086614.1"/>
    </source>
</evidence>
<dbReference type="Pfam" id="PF07679">
    <property type="entry name" value="I-set"/>
    <property type="match status" value="1"/>
</dbReference>
<evidence type="ECO:0000313" key="4">
    <source>
        <dbReference type="Proteomes" id="UP001178508"/>
    </source>
</evidence>
<dbReference type="Proteomes" id="UP001178508">
    <property type="component" value="Chromosome 23"/>
</dbReference>
<protein>
    <submittedName>
        <fullName evidence="3">Basement membrane-specific heparan sulfate proteoglycan core protein-like</fullName>
    </submittedName>
</protein>
<dbReference type="GO" id="GO:0050853">
    <property type="term" value="P:B cell receptor signaling pathway"/>
    <property type="evidence" value="ECO:0007669"/>
    <property type="project" value="TreeGrafter"/>
</dbReference>
<name>A0AAV1HN61_XYRNO</name>